<feature type="region of interest" description="Disordered" evidence="3">
    <location>
        <begin position="67"/>
        <end position="93"/>
    </location>
</feature>
<proteinExistence type="inferred from homology"/>
<dbReference type="InterPro" id="IPR039228">
    <property type="entry name" value="SZRD1"/>
</dbReference>
<organism evidence="6 7">
    <name type="scientific">Exaiptasia diaphana</name>
    <name type="common">Tropical sea anemone</name>
    <name type="synonym">Aiptasia pulchella</name>
    <dbReference type="NCBI Taxonomy" id="2652724"/>
    <lineage>
        <taxon>Eukaryota</taxon>
        <taxon>Metazoa</taxon>
        <taxon>Cnidaria</taxon>
        <taxon>Anthozoa</taxon>
        <taxon>Hexacorallia</taxon>
        <taxon>Actiniaria</taxon>
        <taxon>Aiptasiidae</taxon>
        <taxon>Exaiptasia</taxon>
    </lineage>
</organism>
<dbReference type="AlphaFoldDB" id="A0A913XSA0"/>
<evidence type="ECO:0000313" key="7">
    <source>
        <dbReference type="Proteomes" id="UP000887567"/>
    </source>
</evidence>
<feature type="region of interest" description="Disordered" evidence="3">
    <location>
        <begin position="115"/>
        <end position="166"/>
    </location>
</feature>
<dbReference type="PROSITE" id="PS51673">
    <property type="entry name" value="SUZ"/>
    <property type="match status" value="1"/>
</dbReference>
<evidence type="ECO:0000259" key="5">
    <source>
        <dbReference type="PROSITE" id="PS51938"/>
    </source>
</evidence>
<keyword evidence="7" id="KW-1185">Reference proteome</keyword>
<dbReference type="InterPro" id="IPR024642">
    <property type="entry name" value="SUZ-C"/>
</dbReference>
<dbReference type="PROSITE" id="PS51938">
    <property type="entry name" value="SUZ_C"/>
    <property type="match status" value="1"/>
</dbReference>
<dbReference type="PANTHER" id="PTHR31796:SF2">
    <property type="entry name" value="SUZ DOMAIN-CONTAINING PROTEIN 1"/>
    <property type="match status" value="1"/>
</dbReference>
<feature type="compositionally biased region" description="Acidic residues" evidence="3">
    <location>
        <begin position="1"/>
        <end position="21"/>
    </location>
</feature>
<feature type="domain" description="SUZ" evidence="4">
    <location>
        <begin position="42"/>
        <end position="113"/>
    </location>
</feature>
<comment type="similarity">
    <text evidence="1">Belongs to the SZRD1 family.</text>
</comment>
<dbReference type="OrthoDB" id="5373615at2759"/>
<sequence>MADEEEDEDVCDSWEDMADSGELERRMEERNKLQMKKESKALTSDVKVSVVIQDDTNRTQYKPQLRILKRPDSGNFNSGQSAQEKNEGPIRKSLAERQAEYAEARARIMGSTCEGGEVLSSEEEKSESHCKAPYLLKASDEKTSVPENVIRQPTGPDGTKGFNIRR</sequence>
<dbReference type="Pfam" id="PF12752">
    <property type="entry name" value="SUZ"/>
    <property type="match status" value="1"/>
</dbReference>
<name>A0A913XSA0_EXADI</name>
<reference evidence="6" key="1">
    <citation type="submission" date="2022-11" db="UniProtKB">
        <authorList>
            <consortium name="EnsemblMetazoa"/>
        </authorList>
    </citation>
    <scope>IDENTIFICATION</scope>
</reference>
<dbReference type="Proteomes" id="UP000887567">
    <property type="component" value="Unplaced"/>
</dbReference>
<dbReference type="KEGG" id="epa:110246880"/>
<dbReference type="OMA" id="PACMSVQ"/>
<feature type="region of interest" description="Disordered" evidence="3">
    <location>
        <begin position="1"/>
        <end position="25"/>
    </location>
</feature>
<feature type="compositionally biased region" description="Polar residues" evidence="3">
    <location>
        <begin position="74"/>
        <end position="83"/>
    </location>
</feature>
<feature type="domain" description="SUZ-C" evidence="5">
    <location>
        <begin position="124"/>
        <end position="166"/>
    </location>
</feature>
<evidence type="ECO:0000313" key="6">
    <source>
        <dbReference type="EnsemblMetazoa" id="XP_020908926.1"/>
    </source>
</evidence>
<evidence type="ECO:0000256" key="2">
    <source>
        <dbReference type="ARBA" id="ARBA00044802"/>
    </source>
</evidence>
<dbReference type="GeneID" id="110246880"/>
<evidence type="ECO:0000259" key="4">
    <source>
        <dbReference type="PROSITE" id="PS51673"/>
    </source>
</evidence>
<evidence type="ECO:0000256" key="1">
    <source>
        <dbReference type="ARBA" id="ARBA00007124"/>
    </source>
</evidence>
<dbReference type="RefSeq" id="XP_020908926.1">
    <property type="nucleotide sequence ID" value="XM_021053267.2"/>
</dbReference>
<protein>
    <recommendedName>
        <fullName evidence="2">SUZ RNA-binding domain-containing</fullName>
    </recommendedName>
</protein>
<dbReference type="EnsemblMetazoa" id="XM_021053267.2">
    <property type="protein sequence ID" value="XP_020908926.1"/>
    <property type="gene ID" value="LOC110246880"/>
</dbReference>
<dbReference type="PANTHER" id="PTHR31796">
    <property type="entry name" value="SUZ DOMAIN-CONTAINING PROTEIN 1"/>
    <property type="match status" value="1"/>
</dbReference>
<dbReference type="Pfam" id="PF12901">
    <property type="entry name" value="SUZ-C"/>
    <property type="match status" value="1"/>
</dbReference>
<feature type="compositionally biased region" description="Basic and acidic residues" evidence="3">
    <location>
        <begin position="84"/>
        <end position="93"/>
    </location>
</feature>
<evidence type="ECO:0000256" key="3">
    <source>
        <dbReference type="SAM" id="MobiDB-lite"/>
    </source>
</evidence>
<accession>A0A913XSA0</accession>
<dbReference type="InterPro" id="IPR024771">
    <property type="entry name" value="SUZ"/>
</dbReference>